<accession>A0ABM9PUI5</accession>
<proteinExistence type="predicted"/>
<protein>
    <submittedName>
        <fullName evidence="1">PDZ domain-containing protein</fullName>
    </submittedName>
</protein>
<sequence length="282" mass="31270">MSVRHESASGLIWNNKVGKVRMSQNSDARLRFAIIRQLPETGLFADEVVAIAPDVQVVSINLDDGGNIDLAGIENLPLLSSLIIHQCDGILTYGGSGNEVMALTRLIMPYAQGVTEQLVASPHLQDLEIEGGTPDLLRHMAKTVRKVLLQRVKGAADLMAWDRLTQLDEVEINQSGSIEVVAPAGGWPEVVSFTVIGSLKGIVLASKARPFQYLYLEGVRLFDPDASFWDLQAKRVTVGYSTKPPKWLVEAWPHRPDDWDERFCIASHRLLPGSEERYFDEL</sequence>
<evidence type="ECO:0000313" key="2">
    <source>
        <dbReference type="Proteomes" id="UP000006878"/>
    </source>
</evidence>
<keyword evidence="2" id="KW-1185">Reference proteome</keyword>
<gene>
    <name evidence="1" type="ordered locus">AARI_06920</name>
</gene>
<evidence type="ECO:0000313" key="1">
    <source>
        <dbReference type="EMBL" id="CBT74912.1"/>
    </source>
</evidence>
<reference evidence="2" key="1">
    <citation type="journal article" date="2010" name="PLoS ONE">
        <title>The Arthrobacter arilaitensis Re117 genome sequence reveals its genetic adaptation to the surface of cheese.</title>
        <authorList>
            <person name="Monnet C."/>
            <person name="Loux V."/>
            <person name="Gibrat J.F."/>
            <person name="Spinnler E."/>
            <person name="Barbe V."/>
            <person name="Vacherie B."/>
            <person name="Gavory F."/>
            <person name="Gourbeyre E."/>
            <person name="Siguier P."/>
            <person name="Chandler M."/>
            <person name="Elleuch R."/>
            <person name="Irlinger F."/>
            <person name="Vallaeys T."/>
        </authorList>
    </citation>
    <scope>NUCLEOTIDE SEQUENCE</scope>
    <source>
        <strain evidence="2">DSM 16368 / CIP 108037 / IAM 15318 / JCM 13566 / Re117</strain>
    </source>
</reference>
<dbReference type="Proteomes" id="UP000006878">
    <property type="component" value="Chromosome"/>
</dbReference>
<name>A0ABM9PUI5_GLUAR</name>
<reference evidence="2" key="2">
    <citation type="submission" date="2010-07" db="EMBL/GenBank/DDBJ databases">
        <title>Complete genome sequence of Arthrobacter arilaitensis (strain DSM 16368 / CIP 108037 / JCM 13566 / Re117).</title>
        <authorList>
            <person name="Genoscope."/>
        </authorList>
    </citation>
    <scope>NUCLEOTIDE SEQUENCE [LARGE SCALE GENOMIC DNA]</scope>
    <source>
        <strain evidence="2">DSM 16368 / CIP 108037 / IAM 15318 / JCM 13566 / Re117</strain>
    </source>
</reference>
<organism evidence="1 2">
    <name type="scientific">Glutamicibacter arilaitensis (strain DSM 16368 / CIP 108037 / IAM 15318 / JCM 13566 / NCIMB 14258 / Re117)</name>
    <name type="common">Arthrobacter arilaitensis</name>
    <dbReference type="NCBI Taxonomy" id="861360"/>
    <lineage>
        <taxon>Bacteria</taxon>
        <taxon>Bacillati</taxon>
        <taxon>Actinomycetota</taxon>
        <taxon>Actinomycetes</taxon>
        <taxon>Micrococcales</taxon>
        <taxon>Micrococcaceae</taxon>
        <taxon>Glutamicibacter</taxon>
    </lineage>
</organism>
<dbReference type="EMBL" id="FQ311875">
    <property type="protein sequence ID" value="CBT74912.1"/>
    <property type="molecule type" value="Genomic_DNA"/>
</dbReference>